<dbReference type="InterPro" id="IPR035906">
    <property type="entry name" value="MetI-like_sf"/>
</dbReference>
<dbReference type="Gene3D" id="1.10.3720.10">
    <property type="entry name" value="MetI-like"/>
    <property type="match status" value="1"/>
</dbReference>
<dbReference type="InterPro" id="IPR000515">
    <property type="entry name" value="MetI-like"/>
</dbReference>
<feature type="transmembrane region" description="Helical" evidence="8">
    <location>
        <begin position="20"/>
        <end position="47"/>
    </location>
</feature>
<feature type="domain" description="ABC transmembrane type-1" evidence="9">
    <location>
        <begin position="23"/>
        <end position="220"/>
    </location>
</feature>
<keyword evidence="6 8" id="KW-1133">Transmembrane helix</keyword>
<keyword evidence="11" id="KW-1185">Reference proteome</keyword>
<evidence type="ECO:0000256" key="1">
    <source>
        <dbReference type="ARBA" id="ARBA00004429"/>
    </source>
</evidence>
<evidence type="ECO:0000313" key="11">
    <source>
        <dbReference type="Proteomes" id="UP001184614"/>
    </source>
</evidence>
<dbReference type="Proteomes" id="UP001184614">
    <property type="component" value="Unassembled WGS sequence"/>
</dbReference>
<comment type="caution">
    <text evidence="10">The sequence shown here is derived from an EMBL/GenBank/DDBJ whole genome shotgun (WGS) entry which is preliminary data.</text>
</comment>
<evidence type="ECO:0000256" key="7">
    <source>
        <dbReference type="ARBA" id="ARBA00023136"/>
    </source>
</evidence>
<keyword evidence="5 8" id="KW-0812">Transmembrane</keyword>
<accession>A0ABU1MEA6</accession>
<keyword evidence="3 8" id="KW-0813">Transport</keyword>
<feature type="transmembrane region" description="Helical" evidence="8">
    <location>
        <begin position="201"/>
        <end position="224"/>
    </location>
</feature>
<comment type="similarity">
    <text evidence="2">Belongs to the binding-protein-dependent transport system permease family. HisMQ subfamily.</text>
</comment>
<protein>
    <submittedName>
        <fullName evidence="10">Polar amino acid transport system permease protein</fullName>
    </submittedName>
</protein>
<dbReference type="SUPFAM" id="SSF161098">
    <property type="entry name" value="MetI-like"/>
    <property type="match status" value="1"/>
</dbReference>
<dbReference type="PROSITE" id="PS50928">
    <property type="entry name" value="ABC_TM1"/>
    <property type="match status" value="1"/>
</dbReference>
<evidence type="ECO:0000256" key="8">
    <source>
        <dbReference type="RuleBase" id="RU363032"/>
    </source>
</evidence>
<dbReference type="RefSeq" id="WP_310015830.1">
    <property type="nucleotide sequence ID" value="NZ_JAVDQT010000010.1"/>
</dbReference>
<name>A0ABU1MEA6_9HYPH</name>
<keyword evidence="4" id="KW-1003">Cell membrane</keyword>
<dbReference type="InterPro" id="IPR010065">
    <property type="entry name" value="AA_ABC_transptr_permease_3TM"/>
</dbReference>
<evidence type="ECO:0000256" key="2">
    <source>
        <dbReference type="ARBA" id="ARBA00010072"/>
    </source>
</evidence>
<organism evidence="10 11">
    <name type="scientific">Brucella pseudogrignonensis</name>
    <dbReference type="NCBI Taxonomy" id="419475"/>
    <lineage>
        <taxon>Bacteria</taxon>
        <taxon>Pseudomonadati</taxon>
        <taxon>Pseudomonadota</taxon>
        <taxon>Alphaproteobacteria</taxon>
        <taxon>Hyphomicrobiales</taxon>
        <taxon>Brucellaceae</taxon>
        <taxon>Brucella/Ochrobactrum group</taxon>
        <taxon>Brucella</taxon>
    </lineage>
</organism>
<sequence length="241" mass="26742">MQYNFDLNVIFQEQYFNLLVLGFCTTILLTLTSLLLAFFVGSVLTGLRLTGWWIADKFVAVYVAFHRNVPMVVHILFWYFGVAAVLPQPVTNWLYNHNAEFVMAMIAIGLVGSAYISEDLRSAVRSIPAGQTEAARALGLNYISTLRRIILPQAFRIAIPPLVSQTVLMFKNTSLAMAIGVLELTAAGREVENYTFKTFEIYVVITVFYLVFSLLIMWCGGLLADRYSTVGRSGAAAAKAG</sequence>
<evidence type="ECO:0000259" key="9">
    <source>
        <dbReference type="PROSITE" id="PS50928"/>
    </source>
</evidence>
<dbReference type="EMBL" id="JAVDQT010000010">
    <property type="protein sequence ID" value="MDR6434383.1"/>
    <property type="molecule type" value="Genomic_DNA"/>
</dbReference>
<evidence type="ECO:0000256" key="6">
    <source>
        <dbReference type="ARBA" id="ARBA00022989"/>
    </source>
</evidence>
<dbReference type="Pfam" id="PF00528">
    <property type="entry name" value="BPD_transp_1"/>
    <property type="match status" value="1"/>
</dbReference>
<comment type="subcellular location">
    <subcellularLocation>
        <location evidence="1">Cell inner membrane</location>
        <topology evidence="1">Multi-pass membrane protein</topology>
    </subcellularLocation>
    <subcellularLocation>
        <location evidence="8">Cell membrane</location>
        <topology evidence="8">Multi-pass membrane protein</topology>
    </subcellularLocation>
</comment>
<evidence type="ECO:0000256" key="5">
    <source>
        <dbReference type="ARBA" id="ARBA00022692"/>
    </source>
</evidence>
<dbReference type="InterPro" id="IPR043429">
    <property type="entry name" value="ArtM/GltK/GlnP/TcyL/YhdX-like"/>
</dbReference>
<evidence type="ECO:0000313" key="10">
    <source>
        <dbReference type="EMBL" id="MDR6434383.1"/>
    </source>
</evidence>
<feature type="transmembrane region" description="Helical" evidence="8">
    <location>
        <begin position="101"/>
        <end position="117"/>
    </location>
</feature>
<feature type="transmembrane region" description="Helical" evidence="8">
    <location>
        <begin position="59"/>
        <end position="81"/>
    </location>
</feature>
<keyword evidence="7 8" id="KW-0472">Membrane</keyword>
<evidence type="ECO:0000256" key="3">
    <source>
        <dbReference type="ARBA" id="ARBA00022448"/>
    </source>
</evidence>
<proteinExistence type="inferred from homology"/>
<gene>
    <name evidence="10" type="ORF">J2782_004134</name>
</gene>
<dbReference type="NCBIfam" id="TIGR01726">
    <property type="entry name" value="HEQRo_perm_3TM"/>
    <property type="match status" value="1"/>
</dbReference>
<evidence type="ECO:0000256" key="4">
    <source>
        <dbReference type="ARBA" id="ARBA00022475"/>
    </source>
</evidence>
<dbReference type="PANTHER" id="PTHR30614:SF47">
    <property type="entry name" value="ABC TRANSPORTER PERMEASE"/>
    <property type="match status" value="1"/>
</dbReference>
<reference evidence="10 11" key="1">
    <citation type="submission" date="2023-07" db="EMBL/GenBank/DDBJ databases">
        <title>Sorghum-associated microbial communities from plants grown in Nebraska, USA.</title>
        <authorList>
            <person name="Schachtman D."/>
        </authorList>
    </citation>
    <scope>NUCLEOTIDE SEQUENCE [LARGE SCALE GENOMIC DNA]</scope>
    <source>
        <strain evidence="10 11">DS1730</strain>
    </source>
</reference>
<dbReference type="CDD" id="cd06261">
    <property type="entry name" value="TM_PBP2"/>
    <property type="match status" value="1"/>
</dbReference>
<dbReference type="PANTHER" id="PTHR30614">
    <property type="entry name" value="MEMBRANE COMPONENT OF AMINO ACID ABC TRANSPORTER"/>
    <property type="match status" value="1"/>
</dbReference>